<evidence type="ECO:0000313" key="7">
    <source>
        <dbReference type="EMBL" id="KAK7818385.1"/>
    </source>
</evidence>
<evidence type="ECO:0000256" key="3">
    <source>
        <dbReference type="ARBA" id="ARBA00022679"/>
    </source>
</evidence>
<name>A0AAW0IVL1_MYOGA</name>
<dbReference type="Pfam" id="PF22528">
    <property type="entry name" value="PRMT_C"/>
    <property type="match status" value="1"/>
</dbReference>
<comment type="subcellular location">
    <subcellularLocation>
        <location evidence="1">Nucleus</location>
        <location evidence="1">Nucleoplasm</location>
    </subcellularLocation>
</comment>
<dbReference type="PANTHER" id="PTHR11006:SF54">
    <property type="entry name" value="PROTEIN ARGININE N-METHYLTRANSFERASE 1"/>
    <property type="match status" value="1"/>
</dbReference>
<keyword evidence="4" id="KW-0949">S-adenosyl-L-methionine</keyword>
<gene>
    <name evidence="7" type="ORF">U0070_018701</name>
</gene>
<evidence type="ECO:0000256" key="4">
    <source>
        <dbReference type="ARBA" id="ARBA00022691"/>
    </source>
</evidence>
<dbReference type="InterPro" id="IPR025799">
    <property type="entry name" value="Arg_MeTrfase"/>
</dbReference>
<keyword evidence="3" id="KW-0808">Transferase</keyword>
<evidence type="ECO:0000313" key="8">
    <source>
        <dbReference type="Proteomes" id="UP001488838"/>
    </source>
</evidence>
<evidence type="ECO:0000256" key="1">
    <source>
        <dbReference type="ARBA" id="ARBA00004642"/>
    </source>
</evidence>
<organism evidence="7 8">
    <name type="scientific">Myodes glareolus</name>
    <name type="common">Bank vole</name>
    <name type="synonym">Clethrionomys glareolus</name>
    <dbReference type="NCBI Taxonomy" id="447135"/>
    <lineage>
        <taxon>Eukaryota</taxon>
        <taxon>Metazoa</taxon>
        <taxon>Chordata</taxon>
        <taxon>Craniata</taxon>
        <taxon>Vertebrata</taxon>
        <taxon>Euteleostomi</taxon>
        <taxon>Mammalia</taxon>
        <taxon>Eutheria</taxon>
        <taxon>Euarchontoglires</taxon>
        <taxon>Glires</taxon>
        <taxon>Rodentia</taxon>
        <taxon>Myomorpha</taxon>
        <taxon>Muroidea</taxon>
        <taxon>Cricetidae</taxon>
        <taxon>Arvicolinae</taxon>
        <taxon>Myodes</taxon>
    </lineage>
</organism>
<evidence type="ECO:0000256" key="5">
    <source>
        <dbReference type="ARBA" id="ARBA00047655"/>
    </source>
</evidence>
<dbReference type="SUPFAM" id="SSF53335">
    <property type="entry name" value="S-adenosyl-L-methionine-dependent methyltransferases"/>
    <property type="match status" value="1"/>
</dbReference>
<dbReference type="InterPro" id="IPR029063">
    <property type="entry name" value="SAM-dependent_MTases_sf"/>
</dbReference>
<keyword evidence="8" id="KW-1185">Reference proteome</keyword>
<sequence length="110" mass="12695">MSCVKDVAIKEPLVDVVDPKQLVTNAYLIKEVDIYTIKVEDLTFTFPFCLLVKQNDYAHALVAYFNIKFTDATRGRAFLPPKAKNNRHLDFTIDLDFKDQLRELSCSTDY</sequence>
<feature type="domain" description="Protein arginine N-methyltransferase" evidence="6">
    <location>
        <begin position="1"/>
        <end position="72"/>
    </location>
</feature>
<dbReference type="GO" id="GO:0035242">
    <property type="term" value="F:protein-arginine omega-N asymmetric methyltransferase activity"/>
    <property type="evidence" value="ECO:0007669"/>
    <property type="project" value="TreeGrafter"/>
</dbReference>
<protein>
    <recommendedName>
        <fullName evidence="6">Protein arginine N-methyltransferase domain-containing protein</fullName>
    </recommendedName>
</protein>
<proteinExistence type="predicted"/>
<accession>A0AAW0IVL1</accession>
<evidence type="ECO:0000256" key="2">
    <source>
        <dbReference type="ARBA" id="ARBA00022603"/>
    </source>
</evidence>
<dbReference type="GO" id="GO:0035241">
    <property type="term" value="F:protein-arginine omega-N monomethyltransferase activity"/>
    <property type="evidence" value="ECO:0007669"/>
    <property type="project" value="TreeGrafter"/>
</dbReference>
<dbReference type="GO" id="GO:0042054">
    <property type="term" value="F:histone methyltransferase activity"/>
    <property type="evidence" value="ECO:0007669"/>
    <property type="project" value="TreeGrafter"/>
</dbReference>
<keyword evidence="2" id="KW-0489">Methyltransferase</keyword>
<dbReference type="EMBL" id="JBBHLL010000088">
    <property type="protein sequence ID" value="KAK7818385.1"/>
    <property type="molecule type" value="Genomic_DNA"/>
</dbReference>
<dbReference type="AlphaFoldDB" id="A0AAW0IVL1"/>
<dbReference type="GO" id="GO:0032259">
    <property type="term" value="P:methylation"/>
    <property type="evidence" value="ECO:0007669"/>
    <property type="project" value="UniProtKB-KW"/>
</dbReference>
<comment type="caution">
    <text evidence="7">The sequence shown here is derived from an EMBL/GenBank/DDBJ whole genome shotgun (WGS) entry which is preliminary data.</text>
</comment>
<dbReference type="Proteomes" id="UP001488838">
    <property type="component" value="Unassembled WGS sequence"/>
</dbReference>
<comment type="catalytic activity">
    <reaction evidence="5">
        <text>N(omega)-methyl-L-arginyl-[protein] + S-adenosyl-L-methionine = N(omega),N(omega)-dimethyl-L-arginyl-[protein] + S-adenosyl-L-homocysteine + H(+)</text>
        <dbReference type="Rhea" id="RHEA:48104"/>
        <dbReference type="Rhea" id="RHEA-COMP:11990"/>
        <dbReference type="Rhea" id="RHEA-COMP:11991"/>
        <dbReference type="ChEBI" id="CHEBI:15378"/>
        <dbReference type="ChEBI" id="CHEBI:57856"/>
        <dbReference type="ChEBI" id="CHEBI:59789"/>
        <dbReference type="ChEBI" id="CHEBI:61897"/>
        <dbReference type="ChEBI" id="CHEBI:65280"/>
    </reaction>
    <physiologicalReaction direction="left-to-right" evidence="5">
        <dbReference type="Rhea" id="RHEA:48105"/>
    </physiologicalReaction>
</comment>
<reference evidence="7 8" key="1">
    <citation type="journal article" date="2023" name="bioRxiv">
        <title>Conserved and derived expression patterns and positive selection on dental genes reveal complex evolutionary context of ever-growing rodent molars.</title>
        <authorList>
            <person name="Calamari Z.T."/>
            <person name="Song A."/>
            <person name="Cohen E."/>
            <person name="Akter M."/>
            <person name="Roy R.D."/>
            <person name="Hallikas O."/>
            <person name="Christensen M.M."/>
            <person name="Li P."/>
            <person name="Marangoni P."/>
            <person name="Jernvall J."/>
            <person name="Klein O.D."/>
        </authorList>
    </citation>
    <scope>NUCLEOTIDE SEQUENCE [LARGE SCALE GENOMIC DNA]</scope>
    <source>
        <strain evidence="7">V071</strain>
    </source>
</reference>
<dbReference type="InterPro" id="IPR055135">
    <property type="entry name" value="PRMT_dom"/>
</dbReference>
<dbReference type="PANTHER" id="PTHR11006">
    <property type="entry name" value="PROTEIN ARGININE N-METHYLTRANSFERASE"/>
    <property type="match status" value="1"/>
</dbReference>
<dbReference type="Gene3D" id="2.70.160.11">
    <property type="entry name" value="Hnrnp arginine n-methyltransferase1"/>
    <property type="match status" value="1"/>
</dbReference>
<evidence type="ECO:0000259" key="6">
    <source>
        <dbReference type="Pfam" id="PF22528"/>
    </source>
</evidence>
<dbReference type="GO" id="GO:0005654">
    <property type="term" value="C:nucleoplasm"/>
    <property type="evidence" value="ECO:0007669"/>
    <property type="project" value="UniProtKB-SubCell"/>
</dbReference>